<organism evidence="1 2">
    <name type="scientific">Glutamicibacter halophytocola</name>
    <dbReference type="NCBI Taxonomy" id="1933880"/>
    <lineage>
        <taxon>Bacteria</taxon>
        <taxon>Bacillati</taxon>
        <taxon>Actinomycetota</taxon>
        <taxon>Actinomycetes</taxon>
        <taxon>Micrococcales</taxon>
        <taxon>Micrococcaceae</taxon>
        <taxon>Glutamicibacter</taxon>
    </lineage>
</organism>
<gene>
    <name evidence="1" type="ORF">NUH22_15530</name>
</gene>
<sequence>MIIAQPHEPAEDVMALVSVHNCPVLVAMLDTPCETLRFIHVSPPNAALEIVDELPRNTRTRALFDQSEGQGMLSFRVRYWKYSAVANAVPVFTPETQQSMEMPLG</sequence>
<dbReference type="AlphaFoldDB" id="A0AA94XX89"/>
<proteinExistence type="predicted"/>
<evidence type="ECO:0000313" key="2">
    <source>
        <dbReference type="Proteomes" id="UP001060018"/>
    </source>
</evidence>
<dbReference type="Proteomes" id="UP001060018">
    <property type="component" value="Chromosome"/>
</dbReference>
<dbReference type="EMBL" id="CP102487">
    <property type="protein sequence ID" value="UUX58687.1"/>
    <property type="molecule type" value="Genomic_DNA"/>
</dbReference>
<name>A0AA94XX89_9MICC</name>
<evidence type="ECO:0000313" key="1">
    <source>
        <dbReference type="EMBL" id="UUX58687.1"/>
    </source>
</evidence>
<dbReference type="RefSeq" id="WP_257745555.1">
    <property type="nucleotide sequence ID" value="NZ_CP102487.1"/>
</dbReference>
<accession>A0AA94XX89</accession>
<protein>
    <submittedName>
        <fullName evidence="1">Uncharacterized protein</fullName>
    </submittedName>
</protein>
<reference evidence="1" key="1">
    <citation type="journal article" date="2022" name="Pest Manag. Sci.">
        <title>Glutamicibacter halophytocola-mediated host fitness of potato tuber moth on Solanaceae crops.</title>
        <authorList>
            <person name="Wang W."/>
            <person name="Xiao G."/>
            <person name="Du G."/>
            <person name="Chang L."/>
            <person name="Yang Y."/>
            <person name="Ye J."/>
            <person name="Chen B."/>
        </authorList>
    </citation>
    <scope>NUCLEOTIDE SEQUENCE</scope>
    <source>
        <strain evidence="1">S2</strain>
    </source>
</reference>